<proteinExistence type="predicted"/>
<dbReference type="Proteomes" id="UP000226106">
    <property type="component" value="Unassembled WGS sequence"/>
</dbReference>
<organism evidence="2 3">
    <name type="scientific">Bacillus thuringiensis</name>
    <dbReference type="NCBI Taxonomy" id="1428"/>
    <lineage>
        <taxon>Bacteria</taxon>
        <taxon>Bacillati</taxon>
        <taxon>Bacillota</taxon>
        <taxon>Bacilli</taxon>
        <taxon>Bacillales</taxon>
        <taxon>Bacillaceae</taxon>
        <taxon>Bacillus</taxon>
        <taxon>Bacillus cereus group</taxon>
    </lineage>
</organism>
<feature type="coiled-coil region" evidence="1">
    <location>
        <begin position="7"/>
        <end position="57"/>
    </location>
</feature>
<name>A0A9X7AS84_BACTU</name>
<accession>A0A9X7AS84</accession>
<dbReference type="EMBL" id="NVCO01000007">
    <property type="protein sequence ID" value="PFT50809.1"/>
    <property type="molecule type" value="Genomic_DNA"/>
</dbReference>
<sequence>MLVSLKKSAMEEKLKDINLDIVILESDLANVCQDDVVEFIESKLATLYLKKAELELKLRTDTK</sequence>
<gene>
    <name evidence="2" type="ORF">COK72_02040</name>
</gene>
<keyword evidence="1" id="KW-0175">Coiled coil</keyword>
<protein>
    <submittedName>
        <fullName evidence="2">Uncharacterized protein</fullName>
    </submittedName>
</protein>
<comment type="caution">
    <text evidence="2">The sequence shown here is derived from an EMBL/GenBank/DDBJ whole genome shotgun (WGS) entry which is preliminary data.</text>
</comment>
<evidence type="ECO:0000256" key="1">
    <source>
        <dbReference type="SAM" id="Coils"/>
    </source>
</evidence>
<evidence type="ECO:0000313" key="2">
    <source>
        <dbReference type="EMBL" id="PFT50809.1"/>
    </source>
</evidence>
<dbReference type="AlphaFoldDB" id="A0A9X7AS84"/>
<evidence type="ECO:0000313" key="3">
    <source>
        <dbReference type="Proteomes" id="UP000226106"/>
    </source>
</evidence>
<reference evidence="2 3" key="1">
    <citation type="submission" date="2017-09" db="EMBL/GenBank/DDBJ databases">
        <title>Large-scale bioinformatics analysis of Bacillus genomes uncovers conserved roles of natural products in bacterial physiology.</title>
        <authorList>
            <consortium name="Agbiome Team Llc"/>
            <person name="Bleich R.M."/>
            <person name="Grubbs K.J."/>
            <person name="Santa Maria K.C."/>
            <person name="Allen S.E."/>
            <person name="Farag S."/>
            <person name="Shank E.A."/>
            <person name="Bowers A."/>
        </authorList>
    </citation>
    <scope>NUCLEOTIDE SEQUENCE [LARGE SCALE GENOMIC DNA]</scope>
    <source>
        <strain evidence="2 3">AFS065400</strain>
    </source>
</reference>